<dbReference type="PANTHER" id="PTHR28152">
    <property type="entry name" value="HYDROXYACYL-THIOESTER DEHYDRATASE TYPE 2, MITOCHONDRIAL"/>
    <property type="match status" value="1"/>
</dbReference>
<evidence type="ECO:0008006" key="4">
    <source>
        <dbReference type="Google" id="ProtNLM"/>
    </source>
</evidence>
<evidence type="ECO:0000256" key="1">
    <source>
        <dbReference type="SAM" id="MobiDB-lite"/>
    </source>
</evidence>
<gene>
    <name evidence="2" type="ORF">GCM10009654_46930</name>
</gene>
<protein>
    <recommendedName>
        <fullName evidence="4">Acyl dehydratase</fullName>
    </recommendedName>
</protein>
<proteinExistence type="predicted"/>
<accession>A0ABP4FJ19</accession>
<feature type="compositionally biased region" description="Low complexity" evidence="1">
    <location>
        <begin position="1"/>
        <end position="25"/>
    </location>
</feature>
<dbReference type="InterPro" id="IPR052741">
    <property type="entry name" value="Mitochondrial_HTD2"/>
</dbReference>
<organism evidence="2 3">
    <name type="scientific">Streptomyces hebeiensis</name>
    <dbReference type="NCBI Taxonomy" id="229486"/>
    <lineage>
        <taxon>Bacteria</taxon>
        <taxon>Bacillati</taxon>
        <taxon>Actinomycetota</taxon>
        <taxon>Actinomycetes</taxon>
        <taxon>Kitasatosporales</taxon>
        <taxon>Streptomycetaceae</taxon>
        <taxon>Streptomyces</taxon>
    </lineage>
</organism>
<keyword evidence="3" id="KW-1185">Reference proteome</keyword>
<dbReference type="Proteomes" id="UP001501371">
    <property type="component" value="Unassembled WGS sequence"/>
</dbReference>
<reference evidence="3" key="1">
    <citation type="journal article" date="2019" name="Int. J. Syst. Evol. Microbiol.">
        <title>The Global Catalogue of Microorganisms (GCM) 10K type strain sequencing project: providing services to taxonomists for standard genome sequencing and annotation.</title>
        <authorList>
            <consortium name="The Broad Institute Genomics Platform"/>
            <consortium name="The Broad Institute Genome Sequencing Center for Infectious Disease"/>
            <person name="Wu L."/>
            <person name="Ma J."/>
        </authorList>
    </citation>
    <scope>NUCLEOTIDE SEQUENCE [LARGE SCALE GENOMIC DNA]</scope>
    <source>
        <strain evidence="3">JCM 12696</strain>
    </source>
</reference>
<evidence type="ECO:0000313" key="3">
    <source>
        <dbReference type="Proteomes" id="UP001501371"/>
    </source>
</evidence>
<dbReference type="EMBL" id="BAAAKV010000045">
    <property type="protein sequence ID" value="GAA1184081.1"/>
    <property type="molecule type" value="Genomic_DNA"/>
</dbReference>
<dbReference type="PANTHER" id="PTHR28152:SF1">
    <property type="entry name" value="HYDROXYACYL-THIOESTER DEHYDRATASE TYPE 2, MITOCHONDRIAL"/>
    <property type="match status" value="1"/>
</dbReference>
<dbReference type="InterPro" id="IPR029069">
    <property type="entry name" value="HotDog_dom_sf"/>
</dbReference>
<feature type="region of interest" description="Disordered" evidence="1">
    <location>
        <begin position="1"/>
        <end position="27"/>
    </location>
</feature>
<comment type="caution">
    <text evidence="2">The sequence shown here is derived from an EMBL/GenBank/DDBJ whole genome shotgun (WGS) entry which is preliminary data.</text>
</comment>
<dbReference type="Gene3D" id="3.10.129.10">
    <property type="entry name" value="Hotdog Thioesterase"/>
    <property type="match status" value="1"/>
</dbReference>
<dbReference type="SUPFAM" id="SSF54637">
    <property type="entry name" value="Thioesterase/thiol ester dehydrase-isomerase"/>
    <property type="match status" value="1"/>
</dbReference>
<evidence type="ECO:0000313" key="2">
    <source>
        <dbReference type="EMBL" id="GAA1184081.1"/>
    </source>
</evidence>
<name>A0ABP4FJ19_9ACTN</name>
<sequence>MSQVSQVSQVKSQVSTPMDSVSVGQPVPPVSFTPDEVTLLRFGAVTRNTHRIHYDTAFARSEGLAGPVVMAQLHGCLFHRAAAGFAGGTGRVREIAWQNRAPAHAGDRLEVTGTVRAVDPVRGEATLDLVEHCGPADGEGPGGVCCRGHAVVVLASAASVH</sequence>